<evidence type="ECO:0000259" key="7">
    <source>
        <dbReference type="Pfam" id="PF14685"/>
    </source>
</evidence>
<evidence type="ECO:0000256" key="5">
    <source>
        <dbReference type="ARBA" id="ARBA00022801"/>
    </source>
</evidence>
<dbReference type="PANTHER" id="PTHR43253:SF1">
    <property type="entry name" value="TRICORN PROTEASE HOMOLOG 2-RELATED"/>
    <property type="match status" value="1"/>
</dbReference>
<proteinExistence type="inferred from homology"/>
<dbReference type="InterPro" id="IPR029414">
    <property type="entry name" value="Tricorn_PDZ"/>
</dbReference>
<dbReference type="GO" id="GO:0006508">
    <property type="term" value="P:proteolysis"/>
    <property type="evidence" value="ECO:0007669"/>
    <property type="project" value="UniProtKB-KW"/>
</dbReference>
<evidence type="ECO:0000256" key="2">
    <source>
        <dbReference type="ARBA" id="ARBA00008524"/>
    </source>
</evidence>
<keyword evidence="5" id="KW-0378">Hydrolase</keyword>
<protein>
    <submittedName>
        <fullName evidence="8">Peptidase S41</fullName>
    </submittedName>
</protein>
<dbReference type="Gene3D" id="3.30.750.44">
    <property type="match status" value="1"/>
</dbReference>
<keyword evidence="6" id="KW-0720">Serine protease</keyword>
<dbReference type="InterPro" id="IPR012393">
    <property type="entry name" value="Tricorn_protease"/>
</dbReference>
<dbReference type="GO" id="GO:0005737">
    <property type="term" value="C:cytoplasm"/>
    <property type="evidence" value="ECO:0007669"/>
    <property type="project" value="UniProtKB-SubCell"/>
</dbReference>
<evidence type="ECO:0000256" key="4">
    <source>
        <dbReference type="ARBA" id="ARBA00022670"/>
    </source>
</evidence>
<organism evidence="8">
    <name type="scientific">mine drainage metagenome</name>
    <dbReference type="NCBI Taxonomy" id="410659"/>
    <lineage>
        <taxon>unclassified sequences</taxon>
        <taxon>metagenomes</taxon>
        <taxon>ecological metagenomes</taxon>
    </lineage>
</organism>
<keyword evidence="4" id="KW-0645">Protease</keyword>
<reference evidence="8" key="1">
    <citation type="submission" date="2013-08" db="EMBL/GenBank/DDBJ databases">
        <authorList>
            <person name="Mendez C."/>
            <person name="Richter M."/>
            <person name="Ferrer M."/>
            <person name="Sanchez J."/>
        </authorList>
    </citation>
    <scope>NUCLEOTIDE SEQUENCE</scope>
</reference>
<dbReference type="Gene3D" id="2.30.42.10">
    <property type="match status" value="1"/>
</dbReference>
<feature type="domain" description="Tricorn protease PDZ" evidence="7">
    <location>
        <begin position="41"/>
        <end position="122"/>
    </location>
</feature>
<name>T1B4E2_9ZZZZ</name>
<sequence length="151" mass="16364">MQDREDLNYVIGNMIGSLGESHMYIMGGDMGWKTPPQPTAGLGVEFALNASAGRYYLQRIFHGDNTVPGYYAPLAQPGLKVKTGDYVLAINGKPLEAPTNPYSLLQGTLGQTIALQIASKPTGKSWTILVRPVVNSGKLHLLHWINTIGAR</sequence>
<dbReference type="EMBL" id="AUZZ01001297">
    <property type="protein sequence ID" value="EQD64832.1"/>
    <property type="molecule type" value="Genomic_DNA"/>
</dbReference>
<comment type="similarity">
    <text evidence="2">Belongs to the peptidase S41B family.</text>
</comment>
<keyword evidence="3" id="KW-0963">Cytoplasm</keyword>
<dbReference type="GO" id="GO:0008236">
    <property type="term" value="F:serine-type peptidase activity"/>
    <property type="evidence" value="ECO:0007669"/>
    <property type="project" value="UniProtKB-KW"/>
</dbReference>
<dbReference type="PANTHER" id="PTHR43253">
    <property type="entry name" value="TRICORN PROTEASE HOMOLOG 2-RELATED"/>
    <property type="match status" value="1"/>
</dbReference>
<dbReference type="SUPFAM" id="SSF50156">
    <property type="entry name" value="PDZ domain-like"/>
    <property type="match status" value="1"/>
</dbReference>
<evidence type="ECO:0000313" key="8">
    <source>
        <dbReference type="EMBL" id="EQD64832.1"/>
    </source>
</evidence>
<evidence type="ECO:0000256" key="6">
    <source>
        <dbReference type="ARBA" id="ARBA00022825"/>
    </source>
</evidence>
<dbReference type="AlphaFoldDB" id="T1B4E2"/>
<dbReference type="InterPro" id="IPR036034">
    <property type="entry name" value="PDZ_sf"/>
</dbReference>
<comment type="subcellular location">
    <subcellularLocation>
        <location evidence="1">Cytoplasm</location>
    </subcellularLocation>
</comment>
<comment type="caution">
    <text evidence="8">The sequence shown here is derived from an EMBL/GenBank/DDBJ whole genome shotgun (WGS) entry which is preliminary data.</text>
</comment>
<accession>T1B4E2</accession>
<reference evidence="8" key="2">
    <citation type="journal article" date="2014" name="ISME J.">
        <title>Microbial stratification in low pH oxic and suboxic macroscopic growths along an acid mine drainage.</title>
        <authorList>
            <person name="Mendez-Garcia C."/>
            <person name="Mesa V."/>
            <person name="Sprenger R.R."/>
            <person name="Richter M."/>
            <person name="Diez M.S."/>
            <person name="Solano J."/>
            <person name="Bargiela R."/>
            <person name="Golyshina O.V."/>
            <person name="Manteca A."/>
            <person name="Ramos J.L."/>
            <person name="Gallego J.R."/>
            <person name="Llorente I."/>
            <person name="Martins Dos Santos V.A."/>
            <person name="Jensen O.N."/>
            <person name="Pelaez A.I."/>
            <person name="Sanchez J."/>
            <person name="Ferrer M."/>
        </authorList>
    </citation>
    <scope>NUCLEOTIDE SEQUENCE</scope>
</reference>
<evidence type="ECO:0000256" key="1">
    <source>
        <dbReference type="ARBA" id="ARBA00004496"/>
    </source>
</evidence>
<dbReference type="Pfam" id="PF14685">
    <property type="entry name" value="PDZ_Tricorn"/>
    <property type="match status" value="1"/>
</dbReference>
<gene>
    <name evidence="8" type="ORF">B2A_01828</name>
</gene>
<evidence type="ECO:0000256" key="3">
    <source>
        <dbReference type="ARBA" id="ARBA00022490"/>
    </source>
</evidence>